<organism evidence="2 3">
    <name type="scientific">Amnibacterium kyonggiense</name>
    <dbReference type="NCBI Taxonomy" id="595671"/>
    <lineage>
        <taxon>Bacteria</taxon>
        <taxon>Bacillati</taxon>
        <taxon>Actinomycetota</taxon>
        <taxon>Actinomycetes</taxon>
        <taxon>Micrococcales</taxon>
        <taxon>Microbacteriaceae</taxon>
        <taxon>Amnibacterium</taxon>
    </lineage>
</organism>
<evidence type="ECO:0000313" key="3">
    <source>
        <dbReference type="Proteomes" id="UP000295344"/>
    </source>
</evidence>
<protein>
    <submittedName>
        <fullName evidence="2">Very-short-patch-repair endonuclease</fullName>
    </submittedName>
</protein>
<dbReference type="Proteomes" id="UP000295344">
    <property type="component" value="Unassembled WGS sequence"/>
</dbReference>
<sequence>MVPGMLPIDWAATASLALRVLQANDGVAHISSFLASGLTRHQVAALFRLGALVRPRIGWYADPLLPHDAVRAVRVGGVLGAVSAARSYGLPLPEDAPDELFVSLSDNASRLRHSRDRTAHASAGDEADVRWVWADRVEVVRGHRVAVVDALLQLVPFVPFEWLVAAMDKALHVPRGGSPLISTASWSLLRPALPERLRRAWDLADGRSESPIETILRLGLVRLGIAFDLQVWMLPYHRVDFLIGGWLIIEVDGRQYHASDEQFEADRQRDALLAAWGYRVLRFSYRQVTEDLDWVLEVIQSVLLHGSGRIG</sequence>
<feature type="domain" description="DUF559" evidence="1">
    <location>
        <begin position="224"/>
        <end position="303"/>
    </location>
</feature>
<evidence type="ECO:0000313" key="2">
    <source>
        <dbReference type="EMBL" id="TDS76124.1"/>
    </source>
</evidence>
<evidence type="ECO:0000259" key="1">
    <source>
        <dbReference type="Pfam" id="PF04480"/>
    </source>
</evidence>
<dbReference type="InterPro" id="IPR011335">
    <property type="entry name" value="Restrct_endonuc-II-like"/>
</dbReference>
<dbReference type="PANTHER" id="PTHR38590:SF1">
    <property type="entry name" value="BLL0828 PROTEIN"/>
    <property type="match status" value="1"/>
</dbReference>
<dbReference type="Pfam" id="PF04480">
    <property type="entry name" value="DUF559"/>
    <property type="match status" value="1"/>
</dbReference>
<dbReference type="AlphaFoldDB" id="A0A4R7FI17"/>
<proteinExistence type="predicted"/>
<dbReference type="GO" id="GO:0004519">
    <property type="term" value="F:endonuclease activity"/>
    <property type="evidence" value="ECO:0007669"/>
    <property type="project" value="UniProtKB-KW"/>
</dbReference>
<dbReference type="EMBL" id="SOAM01000003">
    <property type="protein sequence ID" value="TDS76124.1"/>
    <property type="molecule type" value="Genomic_DNA"/>
</dbReference>
<accession>A0A4R7FI17</accession>
<keyword evidence="2" id="KW-0378">Hydrolase</keyword>
<dbReference type="Gene3D" id="3.40.960.10">
    <property type="entry name" value="VSR Endonuclease"/>
    <property type="match status" value="1"/>
</dbReference>
<reference evidence="2 3" key="1">
    <citation type="submission" date="2019-03" db="EMBL/GenBank/DDBJ databases">
        <title>Genomic Encyclopedia of Archaeal and Bacterial Type Strains, Phase II (KMG-II): from individual species to whole genera.</title>
        <authorList>
            <person name="Goeker M."/>
        </authorList>
    </citation>
    <scope>NUCLEOTIDE SEQUENCE [LARGE SCALE GENOMIC DNA]</scope>
    <source>
        <strain evidence="2 3">DSM 24782</strain>
    </source>
</reference>
<comment type="caution">
    <text evidence="2">The sequence shown here is derived from an EMBL/GenBank/DDBJ whole genome shotgun (WGS) entry which is preliminary data.</text>
</comment>
<gene>
    <name evidence="2" type="ORF">CLV52_3242</name>
</gene>
<dbReference type="SUPFAM" id="SSF52980">
    <property type="entry name" value="Restriction endonuclease-like"/>
    <property type="match status" value="1"/>
</dbReference>
<dbReference type="PANTHER" id="PTHR38590">
    <property type="entry name" value="BLL0828 PROTEIN"/>
    <property type="match status" value="1"/>
</dbReference>
<keyword evidence="2" id="KW-0255">Endonuclease</keyword>
<dbReference type="InterPro" id="IPR047216">
    <property type="entry name" value="Endonuclease_DUF559_bact"/>
</dbReference>
<keyword evidence="2" id="KW-0540">Nuclease</keyword>
<name>A0A4R7FI17_9MICO</name>
<dbReference type="InterPro" id="IPR007569">
    <property type="entry name" value="DUF559"/>
</dbReference>
<keyword evidence="3" id="KW-1185">Reference proteome</keyword>